<keyword evidence="2" id="KW-0560">Oxidoreductase</keyword>
<evidence type="ECO:0000256" key="1">
    <source>
        <dbReference type="ARBA" id="ARBA00006484"/>
    </source>
</evidence>
<name>A0A1H2E4A0_9BACT</name>
<dbReference type="PANTHER" id="PTHR42879:SF2">
    <property type="entry name" value="3-OXOACYL-[ACYL-CARRIER-PROTEIN] REDUCTASE FABG"/>
    <property type="match status" value="1"/>
</dbReference>
<accession>A0A1H2E4A0</accession>
<dbReference type="SUPFAM" id="SSF51735">
    <property type="entry name" value="NAD(P)-binding Rossmann-fold domains"/>
    <property type="match status" value="1"/>
</dbReference>
<dbReference type="InterPro" id="IPR057326">
    <property type="entry name" value="KR_dom"/>
</dbReference>
<dbReference type="GO" id="GO:0032787">
    <property type="term" value="P:monocarboxylic acid metabolic process"/>
    <property type="evidence" value="ECO:0007669"/>
    <property type="project" value="UniProtKB-ARBA"/>
</dbReference>
<dbReference type="PRINTS" id="PR00081">
    <property type="entry name" value="GDHRDH"/>
</dbReference>
<dbReference type="RefSeq" id="WP_092231069.1">
    <property type="nucleotide sequence ID" value="NZ_FNLL01000002.1"/>
</dbReference>
<dbReference type="SMART" id="SM00822">
    <property type="entry name" value="PKS_KR"/>
    <property type="match status" value="1"/>
</dbReference>
<dbReference type="InterPro" id="IPR020904">
    <property type="entry name" value="Sc_DH/Rdtase_CS"/>
</dbReference>
<keyword evidence="5" id="KW-1185">Reference proteome</keyword>
<dbReference type="AlphaFoldDB" id="A0A1H2E4A0"/>
<dbReference type="PROSITE" id="PS00061">
    <property type="entry name" value="ADH_SHORT"/>
    <property type="match status" value="1"/>
</dbReference>
<dbReference type="NCBIfam" id="NF005559">
    <property type="entry name" value="PRK07231.1"/>
    <property type="match status" value="1"/>
</dbReference>
<feature type="domain" description="Ketoreductase" evidence="3">
    <location>
        <begin position="6"/>
        <end position="186"/>
    </location>
</feature>
<dbReference type="InterPro" id="IPR036291">
    <property type="entry name" value="NAD(P)-bd_dom_sf"/>
</dbReference>
<comment type="similarity">
    <text evidence="1">Belongs to the short-chain dehydrogenases/reductases (SDR) family.</text>
</comment>
<proteinExistence type="inferred from homology"/>
<dbReference type="EMBL" id="FNLL01000002">
    <property type="protein sequence ID" value="SDT90036.1"/>
    <property type="molecule type" value="Genomic_DNA"/>
</dbReference>
<dbReference type="PANTHER" id="PTHR42879">
    <property type="entry name" value="3-OXOACYL-(ACYL-CARRIER-PROTEIN) REDUCTASE"/>
    <property type="match status" value="1"/>
</dbReference>
<evidence type="ECO:0000259" key="3">
    <source>
        <dbReference type="SMART" id="SM00822"/>
    </source>
</evidence>
<dbReference type="NCBIfam" id="NF009466">
    <property type="entry name" value="PRK12826.1-2"/>
    <property type="match status" value="1"/>
</dbReference>
<dbReference type="GO" id="GO:0016491">
    <property type="term" value="F:oxidoreductase activity"/>
    <property type="evidence" value="ECO:0007669"/>
    <property type="project" value="UniProtKB-KW"/>
</dbReference>
<dbReference type="Pfam" id="PF13561">
    <property type="entry name" value="adh_short_C2"/>
    <property type="match status" value="1"/>
</dbReference>
<dbReference type="Proteomes" id="UP000199608">
    <property type="component" value="Unassembled WGS sequence"/>
</dbReference>
<evidence type="ECO:0000256" key="2">
    <source>
        <dbReference type="ARBA" id="ARBA00023002"/>
    </source>
</evidence>
<protein>
    <submittedName>
        <fullName evidence="4">3-oxoacyl-[acyl-carrier protein] reductase</fullName>
    </submittedName>
</protein>
<dbReference type="InterPro" id="IPR002347">
    <property type="entry name" value="SDR_fam"/>
</dbReference>
<gene>
    <name evidence="4" type="ORF">SAMN04487931_102495</name>
</gene>
<reference evidence="5" key="1">
    <citation type="submission" date="2016-10" db="EMBL/GenBank/DDBJ databases">
        <authorList>
            <person name="Varghese N."/>
            <person name="Submissions S."/>
        </authorList>
    </citation>
    <scope>NUCLEOTIDE SEQUENCE [LARGE SCALE GENOMIC DNA]</scope>
    <source>
        <strain evidence="5">DSM 3384</strain>
    </source>
</reference>
<dbReference type="FunFam" id="3.40.50.720:FF:000173">
    <property type="entry name" value="3-oxoacyl-[acyl-carrier protein] reductase"/>
    <property type="match status" value="1"/>
</dbReference>
<dbReference type="PRINTS" id="PR00080">
    <property type="entry name" value="SDRFAMILY"/>
</dbReference>
<dbReference type="InterPro" id="IPR050259">
    <property type="entry name" value="SDR"/>
</dbReference>
<evidence type="ECO:0000313" key="4">
    <source>
        <dbReference type="EMBL" id="SDT90036.1"/>
    </source>
</evidence>
<evidence type="ECO:0000313" key="5">
    <source>
        <dbReference type="Proteomes" id="UP000199608"/>
    </source>
</evidence>
<dbReference type="Gene3D" id="3.40.50.720">
    <property type="entry name" value="NAD(P)-binding Rossmann-like Domain"/>
    <property type="match status" value="1"/>
</dbReference>
<organism evidence="4 5">
    <name type="scientific">Desulfobacula phenolica</name>
    <dbReference type="NCBI Taxonomy" id="90732"/>
    <lineage>
        <taxon>Bacteria</taxon>
        <taxon>Pseudomonadati</taxon>
        <taxon>Thermodesulfobacteriota</taxon>
        <taxon>Desulfobacteria</taxon>
        <taxon>Desulfobacterales</taxon>
        <taxon>Desulfobacteraceae</taxon>
        <taxon>Desulfobacula</taxon>
    </lineage>
</organism>
<sequence length="249" mass="26533">MKLEGRKAIVTGGSRGIGRAIALMYAKEGADVLVNYHSNDAAAKDTVAEIEKLGRKGVAVAADVANYTSAQNMVDECVKQLGGVDIVVNNAGVSKPSMLLKMKEEDWDSIIDIHLKAAFNTTQAAGRYMKEKKYGKIINVISTAGIFGTIGQINYASAKAGIIGFSKSASRELGRYGINVNVICPGITKTDMTGKLQSDEKLRKIYEGRIQLGRFGEPEEVAPAFVFLASDDASYITGQVLGVDGGYIG</sequence>